<dbReference type="InterPro" id="IPR036156">
    <property type="entry name" value="Beta-gal/glucu_dom_sf"/>
</dbReference>
<proteinExistence type="predicted"/>
<comment type="caution">
    <text evidence="2">The sequence shown here is derived from an EMBL/GenBank/DDBJ whole genome shotgun (WGS) entry which is preliminary data.</text>
</comment>
<keyword evidence="3" id="KW-1185">Reference proteome</keyword>
<dbReference type="InterPro" id="IPR043534">
    <property type="entry name" value="EBDG/EBM"/>
</dbReference>
<dbReference type="Gene3D" id="2.60.40.10">
    <property type="entry name" value="Immunoglobulins"/>
    <property type="match status" value="2"/>
</dbReference>
<dbReference type="PANTHER" id="PTHR43536">
    <property type="entry name" value="MANNOSYLGLYCOPROTEIN ENDO-BETA-MANNOSIDASE"/>
    <property type="match status" value="1"/>
</dbReference>
<protein>
    <recommendedName>
        <fullName evidence="1">Exo-beta-D-glucosaminidase Ig-fold domain-containing protein</fullName>
    </recommendedName>
</protein>
<dbReference type="EMBL" id="ASPP01019396">
    <property type="protein sequence ID" value="ETO15198.1"/>
    <property type="molecule type" value="Genomic_DNA"/>
</dbReference>
<gene>
    <name evidence="2" type="ORF">RFI_22169</name>
</gene>
<dbReference type="InterPro" id="IPR041351">
    <property type="entry name" value="Ig_GlcNase"/>
</dbReference>
<evidence type="ECO:0000313" key="3">
    <source>
        <dbReference type="Proteomes" id="UP000023152"/>
    </source>
</evidence>
<dbReference type="Pfam" id="PF18368">
    <property type="entry name" value="Ig_GlcNase"/>
    <property type="match status" value="1"/>
</dbReference>
<feature type="domain" description="Exo-beta-D-glucosaminidase Ig-fold" evidence="1">
    <location>
        <begin position="47"/>
        <end position="156"/>
    </location>
</feature>
<dbReference type="OrthoDB" id="408532at2759"/>
<organism evidence="2 3">
    <name type="scientific">Reticulomyxa filosa</name>
    <dbReference type="NCBI Taxonomy" id="46433"/>
    <lineage>
        <taxon>Eukaryota</taxon>
        <taxon>Sar</taxon>
        <taxon>Rhizaria</taxon>
        <taxon>Retaria</taxon>
        <taxon>Foraminifera</taxon>
        <taxon>Monothalamids</taxon>
        <taxon>Reticulomyxidae</taxon>
        <taxon>Reticulomyxa</taxon>
    </lineage>
</organism>
<accession>X6MMF8</accession>
<dbReference type="SUPFAM" id="SSF49303">
    <property type="entry name" value="beta-Galactosidase/glucuronidase domain"/>
    <property type="match status" value="1"/>
</dbReference>
<evidence type="ECO:0000259" key="1">
    <source>
        <dbReference type="Pfam" id="PF18368"/>
    </source>
</evidence>
<dbReference type="Proteomes" id="UP000023152">
    <property type="component" value="Unassembled WGS sequence"/>
</dbReference>
<dbReference type="InterPro" id="IPR013783">
    <property type="entry name" value="Ig-like_fold"/>
</dbReference>
<dbReference type="GO" id="GO:0004553">
    <property type="term" value="F:hydrolase activity, hydrolyzing O-glycosyl compounds"/>
    <property type="evidence" value="ECO:0007669"/>
    <property type="project" value="InterPro"/>
</dbReference>
<dbReference type="PANTHER" id="PTHR43536:SF1">
    <property type="entry name" value="MANNOSYLGLYCOPROTEIN ENDO-BETA-MANNOSIDASE"/>
    <property type="match status" value="1"/>
</dbReference>
<name>X6MMF8_RETFI</name>
<dbReference type="AlphaFoldDB" id="X6MMF8"/>
<evidence type="ECO:0000313" key="2">
    <source>
        <dbReference type="EMBL" id="ETO15198.1"/>
    </source>
</evidence>
<reference evidence="2 3" key="1">
    <citation type="journal article" date="2013" name="Curr. Biol.">
        <title>The Genome of the Foraminiferan Reticulomyxa filosa.</title>
        <authorList>
            <person name="Glockner G."/>
            <person name="Hulsmann N."/>
            <person name="Schleicher M."/>
            <person name="Noegel A.A."/>
            <person name="Eichinger L."/>
            <person name="Gallinger C."/>
            <person name="Pawlowski J."/>
            <person name="Sierra R."/>
            <person name="Euteneuer U."/>
            <person name="Pillet L."/>
            <person name="Moustafa A."/>
            <person name="Platzer M."/>
            <person name="Groth M."/>
            <person name="Szafranski K."/>
            <person name="Schliwa M."/>
        </authorList>
    </citation>
    <scope>NUCLEOTIDE SEQUENCE [LARGE SCALE GENOMIC DNA]</scope>
</reference>
<sequence>MSTKDWNTTGTVYLIELRLWSNNMLIDDNTYWLADTMDRLNWNASTWYQTPVLKYADFLDLSKLPTIQLVTNFTTLNATDQGFLTTTVTLYNPCSDCIAFMVYARIATSHSALITPVVWTDNFITLFPKQTKVINATFPSSSLQGYSPLVFIESYNDIAQILTGFELRKNVKTRKECQEFESMQENPKDTPNSQK</sequence>